<dbReference type="InterPro" id="IPR051206">
    <property type="entry name" value="NAMLAA_amidase_2"/>
</dbReference>
<dbReference type="PANTHER" id="PTHR30417:SF1">
    <property type="entry name" value="N-ACETYLMURAMOYL-L-ALANINE AMIDASE AMID"/>
    <property type="match status" value="1"/>
</dbReference>
<dbReference type="InterPro" id="IPR036366">
    <property type="entry name" value="PGBDSf"/>
</dbReference>
<accession>A0ABX9KDW1</accession>
<dbReference type="InterPro" id="IPR036365">
    <property type="entry name" value="PGBD-like_sf"/>
</dbReference>
<dbReference type="InterPro" id="IPR036505">
    <property type="entry name" value="Amidase/PGRP_sf"/>
</dbReference>
<name>A0ABX9KDW1_9FUSO</name>
<gene>
    <name evidence="7" type="ORF">DYH56_13995</name>
</gene>
<comment type="similarity">
    <text evidence="2">Belongs to the N-acetylmuramoyl-L-alanine amidase 2 family.</text>
</comment>
<evidence type="ECO:0000313" key="7">
    <source>
        <dbReference type="EMBL" id="REI39662.1"/>
    </source>
</evidence>
<evidence type="ECO:0000256" key="4">
    <source>
        <dbReference type="ARBA" id="ARBA00022801"/>
    </source>
</evidence>
<dbReference type="SUPFAM" id="SSF47090">
    <property type="entry name" value="PGBD-like"/>
    <property type="match status" value="1"/>
</dbReference>
<dbReference type="InterPro" id="IPR002502">
    <property type="entry name" value="Amidase_domain"/>
</dbReference>
<dbReference type="SUPFAM" id="SSF55846">
    <property type="entry name" value="N-acetylmuramoyl-L-alanine amidase-like"/>
    <property type="match status" value="1"/>
</dbReference>
<comment type="caution">
    <text evidence="7">The sequence shown here is derived from an EMBL/GenBank/DDBJ whole genome shotgun (WGS) entry which is preliminary data.</text>
</comment>
<dbReference type="CDD" id="cd06583">
    <property type="entry name" value="PGRP"/>
    <property type="match status" value="1"/>
</dbReference>
<reference evidence="7 8" key="1">
    <citation type="submission" date="2018-08" db="EMBL/GenBank/DDBJ databases">
        <title>Draft genome sequence of Psychrilyobacter sp. strain SD5 isolated from Black Sea water.</title>
        <authorList>
            <person name="Yadav S."/>
            <person name="Villanueva L."/>
            <person name="Damste J.S.S."/>
        </authorList>
    </citation>
    <scope>NUCLEOTIDE SEQUENCE [LARGE SCALE GENOMIC DNA]</scope>
    <source>
        <strain evidence="7 8">SD5</strain>
    </source>
</reference>
<protein>
    <recommendedName>
        <fullName evidence="3">N-acetylmuramoyl-L-alanine amidase</fullName>
        <ecNumber evidence="3">3.5.1.28</ecNumber>
    </recommendedName>
</protein>
<evidence type="ECO:0000313" key="8">
    <source>
        <dbReference type="Proteomes" id="UP000263486"/>
    </source>
</evidence>
<organism evidence="7 8">
    <name type="scientific">Psychrilyobacter piezotolerans</name>
    <dbReference type="NCBI Taxonomy" id="2293438"/>
    <lineage>
        <taxon>Bacteria</taxon>
        <taxon>Fusobacteriati</taxon>
        <taxon>Fusobacteriota</taxon>
        <taxon>Fusobacteriia</taxon>
        <taxon>Fusobacteriales</taxon>
        <taxon>Fusobacteriaceae</taxon>
        <taxon>Psychrilyobacter</taxon>
    </lineage>
</organism>
<evidence type="ECO:0000256" key="3">
    <source>
        <dbReference type="ARBA" id="ARBA00011901"/>
    </source>
</evidence>
<dbReference type="SMART" id="SM00644">
    <property type="entry name" value="Ami_2"/>
    <property type="match status" value="1"/>
</dbReference>
<feature type="domain" description="N-acetylmuramoyl-L-alanine amidase" evidence="6">
    <location>
        <begin position="21"/>
        <end position="174"/>
    </location>
</feature>
<dbReference type="EMBL" id="QUAJ01000036">
    <property type="protein sequence ID" value="REI39662.1"/>
    <property type="molecule type" value="Genomic_DNA"/>
</dbReference>
<comment type="catalytic activity">
    <reaction evidence="1">
        <text>Hydrolyzes the link between N-acetylmuramoyl residues and L-amino acid residues in certain cell-wall glycopeptides.</text>
        <dbReference type="EC" id="3.5.1.28"/>
    </reaction>
</comment>
<evidence type="ECO:0000256" key="2">
    <source>
        <dbReference type="ARBA" id="ARBA00007553"/>
    </source>
</evidence>
<proteinExistence type="inferred from homology"/>
<dbReference type="Gene3D" id="1.10.101.10">
    <property type="entry name" value="PGBD-like superfamily/PGBD"/>
    <property type="match status" value="1"/>
</dbReference>
<evidence type="ECO:0000256" key="1">
    <source>
        <dbReference type="ARBA" id="ARBA00001561"/>
    </source>
</evidence>
<dbReference type="EC" id="3.5.1.28" evidence="3"/>
<dbReference type="Pfam" id="PF01471">
    <property type="entry name" value="PG_binding_1"/>
    <property type="match status" value="1"/>
</dbReference>
<evidence type="ECO:0000259" key="6">
    <source>
        <dbReference type="SMART" id="SM00644"/>
    </source>
</evidence>
<dbReference type="Proteomes" id="UP000263486">
    <property type="component" value="Unassembled WGS sequence"/>
</dbReference>
<sequence length="271" mass="31313">MRIILLIAGALIFTSCYKVDNRTYKATGYNERVKFIILHYTAVDTERSIRTLTQGEVSAHYLVTDKRWDSIYQLVPVEKRAWHAGQSEFGGRTNLNDSSIGIEVVNKGYKKTIADLDTENEVKNIANREFYPYEDYQIKKIGRLLQELVKEYKISPKNILGHSDVAPARKQDPGPMFPWEHLYRKYGVGAWYNAADFQKFYDQDLYEKYSEADIQMELKRYGYGLDINGEKDGTTIKVIGAFQAHFRPAKVTGEMDLETFAILKALNEKYD</sequence>
<dbReference type="Gene3D" id="3.40.80.10">
    <property type="entry name" value="Peptidoglycan recognition protein-like"/>
    <property type="match status" value="1"/>
</dbReference>
<keyword evidence="5" id="KW-0961">Cell wall biogenesis/degradation</keyword>
<dbReference type="Pfam" id="PF01510">
    <property type="entry name" value="Amidase_2"/>
    <property type="match status" value="1"/>
</dbReference>
<dbReference type="PROSITE" id="PS51257">
    <property type="entry name" value="PROKAR_LIPOPROTEIN"/>
    <property type="match status" value="1"/>
</dbReference>
<dbReference type="InterPro" id="IPR002477">
    <property type="entry name" value="Peptidoglycan-bd-like"/>
</dbReference>
<keyword evidence="8" id="KW-1185">Reference proteome</keyword>
<evidence type="ECO:0000256" key="5">
    <source>
        <dbReference type="ARBA" id="ARBA00023316"/>
    </source>
</evidence>
<dbReference type="PANTHER" id="PTHR30417">
    <property type="entry name" value="N-ACETYLMURAMOYL-L-ALANINE AMIDASE AMID"/>
    <property type="match status" value="1"/>
</dbReference>
<keyword evidence="4" id="KW-0378">Hydrolase</keyword>